<dbReference type="Gene3D" id="2.60.40.10">
    <property type="entry name" value="Immunoglobulins"/>
    <property type="match status" value="1"/>
</dbReference>
<reference evidence="2 3" key="1">
    <citation type="submission" date="2017-09" db="EMBL/GenBank/DDBJ databases">
        <title>Depth-based differentiation of microbial function through sediment-hosted aquifers and enrichment of novel symbionts in the deep terrestrial subsurface.</title>
        <authorList>
            <person name="Probst A.J."/>
            <person name="Ladd B."/>
            <person name="Jarett J.K."/>
            <person name="Geller-Mcgrath D.E."/>
            <person name="Sieber C.M."/>
            <person name="Emerson J.B."/>
            <person name="Anantharaman K."/>
            <person name="Thomas B.C."/>
            <person name="Malmstrom R."/>
            <person name="Stieglmeier M."/>
            <person name="Klingl A."/>
            <person name="Woyke T."/>
            <person name="Ryan C.M."/>
            <person name="Banfield J.F."/>
        </authorList>
    </citation>
    <scope>NUCLEOTIDE SEQUENCE [LARGE SCALE GENOMIC DNA]</scope>
    <source>
        <strain evidence="2">CG22_combo_CG10-13_8_21_14_all_39_12</strain>
    </source>
</reference>
<dbReference type="EMBL" id="PCSU01000012">
    <property type="protein sequence ID" value="PIP56838.1"/>
    <property type="molecule type" value="Genomic_DNA"/>
</dbReference>
<dbReference type="AlphaFoldDB" id="A0A2H0BIJ8"/>
<feature type="transmembrane region" description="Helical" evidence="1">
    <location>
        <begin position="18"/>
        <end position="37"/>
    </location>
</feature>
<gene>
    <name evidence="2" type="ORF">COX05_00880</name>
</gene>
<dbReference type="Proteomes" id="UP000228495">
    <property type="component" value="Unassembled WGS sequence"/>
</dbReference>
<proteinExistence type="predicted"/>
<dbReference type="InterPro" id="IPR013783">
    <property type="entry name" value="Ig-like_fold"/>
</dbReference>
<protein>
    <recommendedName>
        <fullName evidence="4">DUF1573 domain-containing protein</fullName>
    </recommendedName>
</protein>
<sequence length="273" mass="29542">MIDLCIHRVKQLSLQVNVWKLVSISLAILIVLTQYGLVTISHKDTSLGNVGSNSSEVSSLTVFAQEIYPEFTCPCCDTPLHKEDPCCGAMSAMVDFIDSKAIEGLSEEEIMIATMKEFGMDRLTDESRQDEIRQLLASQAPEDASTILIDVDSQDLGQVIAGSGVISTDFTITNSGKSDLEINKIDSSCGCTSAAIEYQGQEGPKFGMAGHGFDNPTDWTVSVAPGDTATLRVYYDPSTHPDLVGAVTRTITVYSNDPVEFAKKVTITLEQVE</sequence>
<dbReference type="InterPro" id="IPR011467">
    <property type="entry name" value="DUF1573"/>
</dbReference>
<keyword evidence="1" id="KW-0812">Transmembrane</keyword>
<organism evidence="2 3">
    <name type="scientific">candidate division WWE3 bacterium CG22_combo_CG10-13_8_21_14_all_39_12</name>
    <dbReference type="NCBI Taxonomy" id="1975094"/>
    <lineage>
        <taxon>Bacteria</taxon>
        <taxon>Katanobacteria</taxon>
    </lineage>
</organism>
<name>A0A2H0BIJ8_UNCKA</name>
<evidence type="ECO:0000256" key="1">
    <source>
        <dbReference type="SAM" id="Phobius"/>
    </source>
</evidence>
<evidence type="ECO:0000313" key="2">
    <source>
        <dbReference type="EMBL" id="PIP56838.1"/>
    </source>
</evidence>
<accession>A0A2H0BIJ8</accession>
<dbReference type="Pfam" id="PF07610">
    <property type="entry name" value="DUF1573"/>
    <property type="match status" value="1"/>
</dbReference>
<evidence type="ECO:0008006" key="4">
    <source>
        <dbReference type="Google" id="ProtNLM"/>
    </source>
</evidence>
<keyword evidence="1" id="KW-1133">Transmembrane helix</keyword>
<evidence type="ECO:0000313" key="3">
    <source>
        <dbReference type="Proteomes" id="UP000228495"/>
    </source>
</evidence>
<dbReference type="PANTHER" id="PTHR37833">
    <property type="entry name" value="LIPOPROTEIN-RELATED"/>
    <property type="match status" value="1"/>
</dbReference>
<keyword evidence="1" id="KW-0472">Membrane</keyword>
<dbReference type="PANTHER" id="PTHR37833:SF1">
    <property type="entry name" value="SIGNAL PEPTIDE PROTEIN"/>
    <property type="match status" value="1"/>
</dbReference>
<comment type="caution">
    <text evidence="2">The sequence shown here is derived from an EMBL/GenBank/DDBJ whole genome shotgun (WGS) entry which is preliminary data.</text>
</comment>